<keyword evidence="4 6" id="KW-0862">Zinc</keyword>
<name>A0ABD3MIW8_9STRA</name>
<gene>
    <name evidence="9" type="ORF">ACHAW5_003990</name>
</gene>
<organism evidence="9 10">
    <name type="scientific">Stephanodiscus triporus</name>
    <dbReference type="NCBI Taxonomy" id="2934178"/>
    <lineage>
        <taxon>Eukaryota</taxon>
        <taxon>Sar</taxon>
        <taxon>Stramenopiles</taxon>
        <taxon>Ochrophyta</taxon>
        <taxon>Bacillariophyta</taxon>
        <taxon>Coscinodiscophyceae</taxon>
        <taxon>Thalassiosirophycidae</taxon>
        <taxon>Stephanodiscales</taxon>
        <taxon>Stephanodiscaceae</taxon>
        <taxon>Stephanodiscus</taxon>
    </lineage>
</organism>
<evidence type="ECO:0000256" key="4">
    <source>
        <dbReference type="ARBA" id="ARBA00022833"/>
    </source>
</evidence>
<keyword evidence="2" id="KW-0479">Metal-binding</keyword>
<keyword evidence="10" id="KW-1185">Reference proteome</keyword>
<dbReference type="GO" id="GO:0004175">
    <property type="term" value="F:endopeptidase activity"/>
    <property type="evidence" value="ECO:0007669"/>
    <property type="project" value="UniProtKB-ARBA"/>
</dbReference>
<evidence type="ECO:0000313" key="10">
    <source>
        <dbReference type="Proteomes" id="UP001530315"/>
    </source>
</evidence>
<sequence>MFNTYEPLPPGEVKDRIYALAVNYRHGRQQRSSHSNAFMFGFFKNKRIVLFDTLLKQVRSDEILAILGHELGHWKMGHTVTNFVISQLYTGAAFYTFSLCYSSHELYRAFGRRRRTTRANDHRPPPLLRTVWEPIDKRCEFETGRVLVELGMGRTLHAACARYTWRILAPCAPTRGTALYHYSHPAPGGEAVGDDEARRASPTRSVKKSL</sequence>
<keyword evidence="5 6" id="KW-0482">Metalloprotease</keyword>
<keyword evidence="1 6" id="KW-0645">Protease</keyword>
<dbReference type="InterPro" id="IPR001915">
    <property type="entry name" value="Peptidase_M48"/>
</dbReference>
<dbReference type="GO" id="GO:0046872">
    <property type="term" value="F:metal ion binding"/>
    <property type="evidence" value="ECO:0007669"/>
    <property type="project" value="UniProtKB-KW"/>
</dbReference>
<evidence type="ECO:0000313" key="9">
    <source>
        <dbReference type="EMBL" id="KAL3764041.1"/>
    </source>
</evidence>
<evidence type="ECO:0000256" key="7">
    <source>
        <dbReference type="SAM" id="MobiDB-lite"/>
    </source>
</evidence>
<evidence type="ECO:0000256" key="1">
    <source>
        <dbReference type="ARBA" id="ARBA00022670"/>
    </source>
</evidence>
<evidence type="ECO:0000259" key="8">
    <source>
        <dbReference type="Pfam" id="PF01435"/>
    </source>
</evidence>
<dbReference type="Pfam" id="PF01435">
    <property type="entry name" value="Peptidase_M48"/>
    <property type="match status" value="1"/>
</dbReference>
<reference evidence="9 10" key="1">
    <citation type="submission" date="2024-10" db="EMBL/GenBank/DDBJ databases">
        <title>Updated reference genomes for cyclostephanoid diatoms.</title>
        <authorList>
            <person name="Roberts W.R."/>
            <person name="Alverson A.J."/>
        </authorList>
    </citation>
    <scope>NUCLEOTIDE SEQUENCE [LARGE SCALE GENOMIC DNA]</scope>
    <source>
        <strain evidence="9 10">AJA276-08</strain>
    </source>
</reference>
<evidence type="ECO:0000256" key="2">
    <source>
        <dbReference type="ARBA" id="ARBA00022723"/>
    </source>
</evidence>
<protein>
    <recommendedName>
        <fullName evidence="8">Peptidase M48 domain-containing protein</fullName>
    </recommendedName>
</protein>
<evidence type="ECO:0000256" key="6">
    <source>
        <dbReference type="RuleBase" id="RU003983"/>
    </source>
</evidence>
<evidence type="ECO:0000256" key="5">
    <source>
        <dbReference type="ARBA" id="ARBA00023049"/>
    </source>
</evidence>
<dbReference type="EMBL" id="JALLAZ020001782">
    <property type="protein sequence ID" value="KAL3764041.1"/>
    <property type="molecule type" value="Genomic_DNA"/>
</dbReference>
<dbReference type="GO" id="GO:0008237">
    <property type="term" value="F:metallopeptidase activity"/>
    <property type="evidence" value="ECO:0007669"/>
    <property type="project" value="UniProtKB-KW"/>
</dbReference>
<proteinExistence type="inferred from homology"/>
<dbReference type="Gene3D" id="3.30.2010.10">
    <property type="entry name" value="Metalloproteases ('zincins'), catalytic domain"/>
    <property type="match status" value="1"/>
</dbReference>
<comment type="similarity">
    <text evidence="6">Belongs to the peptidase M48 family.</text>
</comment>
<feature type="region of interest" description="Disordered" evidence="7">
    <location>
        <begin position="187"/>
        <end position="210"/>
    </location>
</feature>
<dbReference type="GO" id="GO:0006508">
    <property type="term" value="P:proteolysis"/>
    <property type="evidence" value="ECO:0007669"/>
    <property type="project" value="UniProtKB-KW"/>
</dbReference>
<feature type="domain" description="Peptidase M48" evidence="8">
    <location>
        <begin position="30"/>
        <end position="185"/>
    </location>
</feature>
<evidence type="ECO:0000256" key="3">
    <source>
        <dbReference type="ARBA" id="ARBA00022801"/>
    </source>
</evidence>
<comment type="caution">
    <text evidence="9">The sequence shown here is derived from an EMBL/GenBank/DDBJ whole genome shotgun (WGS) entry which is preliminary data.</text>
</comment>
<dbReference type="Proteomes" id="UP001530315">
    <property type="component" value="Unassembled WGS sequence"/>
</dbReference>
<comment type="cofactor">
    <cofactor evidence="6">
        <name>Zn(2+)</name>
        <dbReference type="ChEBI" id="CHEBI:29105"/>
    </cofactor>
    <text evidence="6">Binds 1 zinc ion per subunit.</text>
</comment>
<accession>A0ABD3MIW8</accession>
<dbReference type="PANTHER" id="PTHR10120">
    <property type="entry name" value="CAAX PRENYL PROTEASE 1"/>
    <property type="match status" value="1"/>
</dbReference>
<dbReference type="AlphaFoldDB" id="A0ABD3MIW8"/>
<keyword evidence="3 6" id="KW-0378">Hydrolase</keyword>